<reference evidence="1" key="1">
    <citation type="journal article" date="2015" name="Nature">
        <title>Complex archaea that bridge the gap between prokaryotes and eukaryotes.</title>
        <authorList>
            <person name="Spang A."/>
            <person name="Saw J.H."/>
            <person name="Jorgensen S.L."/>
            <person name="Zaremba-Niedzwiedzka K."/>
            <person name="Martijn J."/>
            <person name="Lind A.E."/>
            <person name="van Eijk R."/>
            <person name="Schleper C."/>
            <person name="Guy L."/>
            <person name="Ettema T.J."/>
        </authorList>
    </citation>
    <scope>NUCLEOTIDE SEQUENCE</scope>
</reference>
<feature type="non-terminal residue" evidence="1">
    <location>
        <position position="49"/>
    </location>
</feature>
<protein>
    <submittedName>
        <fullName evidence="1">Uncharacterized protein</fullName>
    </submittedName>
</protein>
<organism evidence="1">
    <name type="scientific">marine sediment metagenome</name>
    <dbReference type="NCBI Taxonomy" id="412755"/>
    <lineage>
        <taxon>unclassified sequences</taxon>
        <taxon>metagenomes</taxon>
        <taxon>ecological metagenomes</taxon>
    </lineage>
</organism>
<proteinExistence type="predicted"/>
<dbReference type="AlphaFoldDB" id="A0A0F9N255"/>
<gene>
    <name evidence="1" type="ORF">LCGC14_1388760</name>
</gene>
<dbReference type="EMBL" id="LAZR01008950">
    <property type="protein sequence ID" value="KKM75592.1"/>
    <property type="molecule type" value="Genomic_DNA"/>
</dbReference>
<name>A0A0F9N255_9ZZZZ</name>
<comment type="caution">
    <text evidence="1">The sequence shown here is derived from an EMBL/GenBank/DDBJ whole genome shotgun (WGS) entry which is preliminary data.</text>
</comment>
<evidence type="ECO:0000313" key="1">
    <source>
        <dbReference type="EMBL" id="KKM75592.1"/>
    </source>
</evidence>
<sequence length="49" mass="5767">MTGKLITPSTKLITVNSHKLQDSAACDRLYFWRWVLNLVPIKLNIAFWY</sequence>
<accession>A0A0F9N255</accession>